<evidence type="ECO:0000256" key="9">
    <source>
        <dbReference type="ARBA" id="ARBA00023136"/>
    </source>
</evidence>
<dbReference type="FunFam" id="2.60.40.60:FF:000002">
    <property type="entry name" value="Protocadherin alpha 2"/>
    <property type="match status" value="1"/>
</dbReference>
<evidence type="ECO:0000256" key="13">
    <source>
        <dbReference type="SAM" id="SignalP"/>
    </source>
</evidence>
<dbReference type="SUPFAM" id="SSF49313">
    <property type="entry name" value="Cadherin-like"/>
    <property type="match status" value="5"/>
</dbReference>
<dbReference type="InterPro" id="IPR015919">
    <property type="entry name" value="Cadherin-like_sf"/>
</dbReference>
<keyword evidence="16" id="KW-1185">Reference proteome</keyword>
<dbReference type="PROSITE" id="PS50268">
    <property type="entry name" value="CADHERIN_2"/>
    <property type="match status" value="4"/>
</dbReference>
<feature type="signal peptide" evidence="13">
    <location>
        <begin position="1"/>
        <end position="30"/>
    </location>
</feature>
<dbReference type="PANTHER" id="PTHR24028">
    <property type="entry name" value="CADHERIN-87A"/>
    <property type="match status" value="1"/>
</dbReference>
<feature type="domain" description="Cadherin" evidence="14">
    <location>
        <begin position="356"/>
        <end position="495"/>
    </location>
</feature>
<keyword evidence="5" id="KW-0677">Repeat</keyword>
<comment type="function">
    <text evidence="1">Potential calcium-dependent cell-adhesion protein. May be involved in the establishment and maintenance of specific neuronal connections in the brain.</text>
</comment>
<dbReference type="GO" id="GO:0007156">
    <property type="term" value="P:homophilic cell adhesion via plasma membrane adhesion molecules"/>
    <property type="evidence" value="ECO:0007669"/>
    <property type="project" value="InterPro"/>
</dbReference>
<evidence type="ECO:0000256" key="4">
    <source>
        <dbReference type="ARBA" id="ARBA00022729"/>
    </source>
</evidence>
<dbReference type="SMART" id="SM00112">
    <property type="entry name" value="CA"/>
    <property type="match status" value="4"/>
</dbReference>
<dbReference type="Pfam" id="PF16492">
    <property type="entry name" value="Cadherin_C_2"/>
    <property type="match status" value="1"/>
</dbReference>
<keyword evidence="10" id="KW-0325">Glycoprotein</keyword>
<dbReference type="PANTHER" id="PTHR24028:SF234">
    <property type="entry name" value="PROTOCADHERIN GAMMA-A3"/>
    <property type="match status" value="1"/>
</dbReference>
<keyword evidence="4 13" id="KW-0732">Signal</keyword>
<keyword evidence="9 12" id="KW-0472">Membrane</keyword>
<sequence>MEVREGRWVRRRRSLLLCCVLVAAWKAAWGQLRYSVPEELPKGSFVGDVAKDLALELAALRARGARVVSQGRTQYFALNTNSGHLVTAERIDREQLCESELQCVLRGEVIVEGEMKLYGIEVEITDINDNVPSFREAEIELKMSEVTAPGARLPVPEAHDPDVGSNSLQSYALSGDEHFSLSVQEGADGEKRPELVLAKALDREEAAFHELLLTASDGGEPARTGTARIRVAVLDANDNAPAFSQEVYSVRVPEDVPVGSTLLSVTATDPDDGTNGDVKYSLNKITQKASKIFHLEPDTGAIRLMRNLDFEEGDLYELKVQARDGGDLFDTAKVSVSVTDVNDNAPEISVRSALSEISEDAAPGTVVALVHVQDRDSGGNGEVRCSLGEGVPFRLERALDDYYSVVTARELDREQASEYNVTATEPGLFRVGLHSGEVRTARSPLARDAARHSLVVVVKDRGRPALSATATLTVVLAESVAELLSELGSAAAPAEPAGSLTRWLVLAVAAVSCLFLAFLLLLLALRLRRCWRRSRLLPPPSGTLRGVPASHFVGIDGVRAFLRSYSHDVSLTADSRKSQLRCAADSCCDTLPARPPPDEPAPLRGEDAAAHRAADTDALTDLVTTNLNISLLTLSIVTAMSGIYHFNF</sequence>
<dbReference type="Gene3D" id="2.60.40.60">
    <property type="entry name" value="Cadherins"/>
    <property type="match status" value="5"/>
</dbReference>
<gene>
    <name evidence="15" type="ORF">ASZ78_007356</name>
</gene>
<feature type="domain" description="Cadherin" evidence="14">
    <location>
        <begin position="75"/>
        <end position="134"/>
    </location>
</feature>
<keyword evidence="3 12" id="KW-0812">Transmembrane</keyword>
<dbReference type="GO" id="GO:0005886">
    <property type="term" value="C:plasma membrane"/>
    <property type="evidence" value="ECO:0007669"/>
    <property type="project" value="InterPro"/>
</dbReference>
<dbReference type="PROSITE" id="PS00232">
    <property type="entry name" value="CADHERIN_1"/>
    <property type="match status" value="2"/>
</dbReference>
<evidence type="ECO:0000256" key="2">
    <source>
        <dbReference type="ARBA" id="ARBA00004167"/>
    </source>
</evidence>
<dbReference type="AlphaFoldDB" id="A0A226NBF4"/>
<evidence type="ECO:0000313" key="16">
    <source>
        <dbReference type="Proteomes" id="UP000198323"/>
    </source>
</evidence>
<evidence type="ECO:0000256" key="1">
    <source>
        <dbReference type="ARBA" id="ARBA00003436"/>
    </source>
</evidence>
<dbReference type="InterPro" id="IPR050174">
    <property type="entry name" value="Protocadherin/Cadherin-CA"/>
</dbReference>
<dbReference type="Pfam" id="PF08266">
    <property type="entry name" value="Cadherin_2"/>
    <property type="match status" value="1"/>
</dbReference>
<feature type="transmembrane region" description="Helical" evidence="12">
    <location>
        <begin position="503"/>
        <end position="525"/>
    </location>
</feature>
<evidence type="ECO:0000256" key="8">
    <source>
        <dbReference type="ARBA" id="ARBA00022989"/>
    </source>
</evidence>
<feature type="domain" description="Cadherin" evidence="14">
    <location>
        <begin position="135"/>
        <end position="243"/>
    </location>
</feature>
<organism evidence="15 16">
    <name type="scientific">Callipepla squamata</name>
    <name type="common">Scaled quail</name>
    <dbReference type="NCBI Taxonomy" id="9009"/>
    <lineage>
        <taxon>Eukaryota</taxon>
        <taxon>Metazoa</taxon>
        <taxon>Chordata</taxon>
        <taxon>Craniata</taxon>
        <taxon>Vertebrata</taxon>
        <taxon>Euteleostomi</taxon>
        <taxon>Archelosauria</taxon>
        <taxon>Archosauria</taxon>
        <taxon>Dinosauria</taxon>
        <taxon>Saurischia</taxon>
        <taxon>Theropoda</taxon>
        <taxon>Coelurosauria</taxon>
        <taxon>Aves</taxon>
        <taxon>Neognathae</taxon>
        <taxon>Galloanserae</taxon>
        <taxon>Galliformes</taxon>
        <taxon>Odontophoridae</taxon>
        <taxon>Callipepla</taxon>
    </lineage>
</organism>
<comment type="subcellular location">
    <subcellularLocation>
        <location evidence="2">Membrane</location>
        <topology evidence="2">Single-pass membrane protein</topology>
    </subcellularLocation>
</comment>
<dbReference type="GO" id="GO:0005509">
    <property type="term" value="F:calcium ion binding"/>
    <property type="evidence" value="ECO:0007669"/>
    <property type="project" value="UniProtKB-UniRule"/>
</dbReference>
<accession>A0A226NBF4</accession>
<dbReference type="EMBL" id="MCFN01000107">
    <property type="protein sequence ID" value="OXB64953.1"/>
    <property type="molecule type" value="Genomic_DNA"/>
</dbReference>
<comment type="caution">
    <text evidence="15">The sequence shown here is derived from an EMBL/GenBank/DDBJ whole genome shotgun (WGS) entry which is preliminary data.</text>
</comment>
<dbReference type="InterPro" id="IPR032455">
    <property type="entry name" value="Cadherin_C"/>
</dbReference>
<dbReference type="FunFam" id="2.60.40.60:FF:000018">
    <property type="entry name" value="Protocadherin gamma c3"/>
    <property type="match status" value="1"/>
</dbReference>
<dbReference type="FunFam" id="2.60.40.60:FF:000006">
    <property type="entry name" value="Protocadherin alpha 2"/>
    <property type="match status" value="1"/>
</dbReference>
<dbReference type="OrthoDB" id="9115781at2759"/>
<keyword evidence="7" id="KW-0130">Cell adhesion</keyword>
<evidence type="ECO:0000256" key="11">
    <source>
        <dbReference type="PROSITE-ProRule" id="PRU00043"/>
    </source>
</evidence>
<keyword evidence="8 12" id="KW-1133">Transmembrane helix</keyword>
<evidence type="ECO:0000259" key="14">
    <source>
        <dbReference type="PROSITE" id="PS50268"/>
    </source>
</evidence>
<protein>
    <recommendedName>
        <fullName evidence="14">Cadherin domain-containing protein</fullName>
    </recommendedName>
</protein>
<name>A0A226NBF4_CALSU</name>
<dbReference type="Proteomes" id="UP000198323">
    <property type="component" value="Unassembled WGS sequence"/>
</dbReference>
<evidence type="ECO:0000256" key="3">
    <source>
        <dbReference type="ARBA" id="ARBA00022692"/>
    </source>
</evidence>
<feature type="chain" id="PRO_5012013972" description="Cadherin domain-containing protein" evidence="13">
    <location>
        <begin position="31"/>
        <end position="648"/>
    </location>
</feature>
<dbReference type="InterPro" id="IPR002126">
    <property type="entry name" value="Cadherin-like_dom"/>
</dbReference>
<evidence type="ECO:0000256" key="10">
    <source>
        <dbReference type="ARBA" id="ARBA00023180"/>
    </source>
</evidence>
<evidence type="ECO:0000313" key="15">
    <source>
        <dbReference type="EMBL" id="OXB64953.1"/>
    </source>
</evidence>
<dbReference type="Pfam" id="PF00028">
    <property type="entry name" value="Cadherin"/>
    <property type="match status" value="3"/>
</dbReference>
<keyword evidence="6 11" id="KW-0106">Calcium</keyword>
<evidence type="ECO:0000256" key="5">
    <source>
        <dbReference type="ARBA" id="ARBA00022737"/>
    </source>
</evidence>
<dbReference type="InterPro" id="IPR020894">
    <property type="entry name" value="Cadherin_CS"/>
</dbReference>
<proteinExistence type="predicted"/>
<feature type="domain" description="Cadherin" evidence="14">
    <location>
        <begin position="244"/>
        <end position="348"/>
    </location>
</feature>
<dbReference type="InterPro" id="IPR013164">
    <property type="entry name" value="Cadherin_N"/>
</dbReference>
<reference evidence="15 16" key="1">
    <citation type="submission" date="2016-07" db="EMBL/GenBank/DDBJ databases">
        <title>Disparate Historic Effective Population Sizes Predicted by Modern Levels of Genome Diversity for the Scaled Quail (Callipepla squamata) and the Northern Bobwhite (Colinus virginianus): Inferences from First and Second Generation Draft Genome Assemblies for Sympatric New World Quail.</title>
        <authorList>
            <person name="Oldeschulte D.L."/>
            <person name="Halley Y.A."/>
            <person name="Bhattarai E.K."/>
            <person name="Brashear W.A."/>
            <person name="Hill J."/>
            <person name="Metz R.P."/>
            <person name="Johnson C.D."/>
            <person name="Rollins D."/>
            <person name="Peterson M.J."/>
            <person name="Bickhart D.M."/>
            <person name="Decker J.E."/>
            <person name="Seabury C.M."/>
        </authorList>
    </citation>
    <scope>NUCLEOTIDE SEQUENCE [LARGE SCALE GENOMIC DNA]</scope>
    <source>
        <strain evidence="15 16">Texas</strain>
        <tissue evidence="15">Leg muscle</tissue>
    </source>
</reference>
<evidence type="ECO:0000256" key="7">
    <source>
        <dbReference type="ARBA" id="ARBA00022889"/>
    </source>
</evidence>
<evidence type="ECO:0000256" key="6">
    <source>
        <dbReference type="ARBA" id="ARBA00022837"/>
    </source>
</evidence>
<dbReference type="PRINTS" id="PR00205">
    <property type="entry name" value="CADHERIN"/>
</dbReference>
<dbReference type="STRING" id="9009.A0A226NBF4"/>
<dbReference type="FunFam" id="2.60.40.60:FF:000129">
    <property type="entry name" value="protocadherin alpha-C2 isoform X1"/>
    <property type="match status" value="1"/>
</dbReference>
<dbReference type="CDD" id="cd11304">
    <property type="entry name" value="Cadherin_repeat"/>
    <property type="match status" value="4"/>
</dbReference>
<evidence type="ECO:0000256" key="12">
    <source>
        <dbReference type="SAM" id="Phobius"/>
    </source>
</evidence>